<feature type="region of interest" description="Disordered" evidence="2">
    <location>
        <begin position="457"/>
        <end position="486"/>
    </location>
</feature>
<reference evidence="3" key="1">
    <citation type="submission" date="2017-09" db="EMBL/GenBank/DDBJ databases">
        <title>Polyketide synthases of a Diaporthe helianthi virulent isolate.</title>
        <authorList>
            <person name="Baroncelli R."/>
        </authorList>
    </citation>
    <scope>NUCLEOTIDE SEQUENCE [LARGE SCALE GENOMIC DNA]</scope>
    <source>
        <strain evidence="3">7/96</strain>
    </source>
</reference>
<evidence type="ECO:0000256" key="2">
    <source>
        <dbReference type="SAM" id="MobiDB-lite"/>
    </source>
</evidence>
<sequence>MSFASSLRKLLPSNRPEKGHTVRAQRDTLSESLGDDAHPSGKQKTPVLYSKDESSDRIVRWNTAIEPSRSSNSTPSTRTQQLYLARREKRRRRRSLRESGDFLGVQGINPATGELDVLTPTTSSSNNTSQFASLTRTVADRRGAYEAARRKLQAEKMRKWEREKEAVRAELHRNNVRWTKRRSGWSSAIEPALSPIAQSSSAASTPRGGGSTGTVVRTPSVRYASEDEREQTRSSGTTGGLGRKPVPLSAEARALSLKRSYSDLIPPGHGRVATEIAPSDSVSAVGALKARAGPRHVPPGRDRRPDRSATTTSRQRSTSSALEFRSRSTPESDLDPFAPGSMTYEYYTDQQSSKKIKPHGRAARAVDPKASETCSSSSALQRRDAGSDVGNEGIPVGKSSYRQAQQKGGSDKICLHTHHHHYWILSDSVALQSMPSLRSSRQRPPLQKAGENCRLAAFPDESEVEGMAEARRPPSRNTNRRYFIDG</sequence>
<dbReference type="AlphaFoldDB" id="A0A2P5I7R7"/>
<name>A0A2P5I7R7_DIAHE</name>
<gene>
    <name evidence="3" type="ORF">DHEL01_v203047</name>
</gene>
<evidence type="ECO:0000313" key="4">
    <source>
        <dbReference type="Proteomes" id="UP000094444"/>
    </source>
</evidence>
<dbReference type="STRING" id="158607.A0A2P5I7R7"/>
<organism evidence="3 4">
    <name type="scientific">Diaporthe helianthi</name>
    <dbReference type="NCBI Taxonomy" id="158607"/>
    <lineage>
        <taxon>Eukaryota</taxon>
        <taxon>Fungi</taxon>
        <taxon>Dikarya</taxon>
        <taxon>Ascomycota</taxon>
        <taxon>Pezizomycotina</taxon>
        <taxon>Sordariomycetes</taxon>
        <taxon>Sordariomycetidae</taxon>
        <taxon>Diaporthales</taxon>
        <taxon>Diaporthaceae</taxon>
        <taxon>Diaporthe</taxon>
    </lineage>
</organism>
<feature type="compositionally biased region" description="Low complexity" evidence="2">
    <location>
        <begin position="213"/>
        <end position="222"/>
    </location>
</feature>
<feature type="compositionally biased region" description="Low complexity" evidence="2">
    <location>
        <begin position="119"/>
        <end position="129"/>
    </location>
</feature>
<dbReference type="Proteomes" id="UP000094444">
    <property type="component" value="Unassembled WGS sequence"/>
</dbReference>
<keyword evidence="1" id="KW-0175">Coiled coil</keyword>
<feature type="region of interest" description="Disordered" evidence="2">
    <location>
        <begin position="289"/>
        <end position="405"/>
    </location>
</feature>
<evidence type="ECO:0000313" key="3">
    <source>
        <dbReference type="EMBL" id="POS78550.1"/>
    </source>
</evidence>
<proteinExistence type="predicted"/>
<dbReference type="InParanoid" id="A0A2P5I7R7"/>
<keyword evidence="4" id="KW-1185">Reference proteome</keyword>
<dbReference type="OrthoDB" id="3439820at2759"/>
<feature type="region of interest" description="Disordered" evidence="2">
    <location>
        <begin position="1"/>
        <end position="135"/>
    </location>
</feature>
<protein>
    <submittedName>
        <fullName evidence="3">Uncharacterized protein</fullName>
    </submittedName>
</protein>
<feature type="coiled-coil region" evidence="1">
    <location>
        <begin position="150"/>
        <end position="177"/>
    </location>
</feature>
<feature type="compositionally biased region" description="Basic and acidic residues" evidence="2">
    <location>
        <begin position="50"/>
        <end position="59"/>
    </location>
</feature>
<evidence type="ECO:0000256" key="1">
    <source>
        <dbReference type="SAM" id="Coils"/>
    </source>
</evidence>
<feature type="region of interest" description="Disordered" evidence="2">
    <location>
        <begin position="196"/>
        <end position="247"/>
    </location>
</feature>
<feature type="compositionally biased region" description="Low complexity" evidence="2">
    <location>
        <begin position="67"/>
        <end position="79"/>
    </location>
</feature>
<comment type="caution">
    <text evidence="3">The sequence shown here is derived from an EMBL/GenBank/DDBJ whole genome shotgun (WGS) entry which is preliminary data.</text>
</comment>
<feature type="compositionally biased region" description="Basic and acidic residues" evidence="2">
    <location>
        <begin position="15"/>
        <end position="39"/>
    </location>
</feature>
<feature type="compositionally biased region" description="Low complexity" evidence="2">
    <location>
        <begin position="308"/>
        <end position="321"/>
    </location>
</feature>
<dbReference type="EMBL" id="MAVT02000177">
    <property type="protein sequence ID" value="POS78550.1"/>
    <property type="molecule type" value="Genomic_DNA"/>
</dbReference>
<accession>A0A2P5I7R7</accession>